<dbReference type="GO" id="GO:0004519">
    <property type="term" value="F:endonuclease activity"/>
    <property type="evidence" value="ECO:0007669"/>
    <property type="project" value="UniProtKB-KW"/>
</dbReference>
<dbReference type="PANTHER" id="PTHR42834:SF1">
    <property type="entry name" value="ENDONUCLEASE_EXONUCLEASE_PHOSPHATASE FAMILY PROTEIN (AFU_ORTHOLOGUE AFUA_3G09210)"/>
    <property type="match status" value="1"/>
</dbReference>
<sequence>MEKEKFSNRFTIAFYNLENYFDTTNDAYVLDDDFTPKGFKKWNEKKFYKKSNKLAKAIAHIGEGDSELPPVLLGIAEVENGSVIEKLLTTDELEDINYDYVHFDSPDERGIDTALIYHRDYFEVIAVETIPLLINSQNGNRDLTRDILYVKGKLNREEVHVFVNHWPSRRDGADQTAYKRIEAAKTILEKVGSLQAESSELNIILMGDFNDDPNSESIKTLMDSGLFINPMQKLLSPNSGSANYKGAWSLFDQVIFSHSFLNFERGTHSFKKAEVFSPEFLKEWKGKYKGNPFRTYAGKKYIGGYSDHFPVYIILKLNS</sequence>
<dbReference type="PANTHER" id="PTHR42834">
    <property type="entry name" value="ENDONUCLEASE/EXONUCLEASE/PHOSPHATASE FAMILY PROTEIN (AFU_ORTHOLOGUE AFUA_3G09210)"/>
    <property type="match status" value="1"/>
</dbReference>
<proteinExistence type="predicted"/>
<evidence type="ECO:0000313" key="2">
    <source>
        <dbReference type="EMBL" id="MDT0606142.1"/>
    </source>
</evidence>
<dbReference type="Proteomes" id="UP001255246">
    <property type="component" value="Unassembled WGS sequence"/>
</dbReference>
<keyword evidence="2" id="KW-0378">Hydrolase</keyword>
<dbReference type="EMBL" id="JAVRHR010000001">
    <property type="protein sequence ID" value="MDT0606142.1"/>
    <property type="molecule type" value="Genomic_DNA"/>
</dbReference>
<gene>
    <name evidence="2" type="ORF">RM706_03830</name>
</gene>
<accession>A0ABU3A7J5</accession>
<feature type="domain" description="Endonuclease/exonuclease/phosphatase" evidence="1">
    <location>
        <begin position="11"/>
        <end position="316"/>
    </location>
</feature>
<evidence type="ECO:0000259" key="1">
    <source>
        <dbReference type="Pfam" id="PF19580"/>
    </source>
</evidence>
<dbReference type="Gene3D" id="3.60.10.10">
    <property type="entry name" value="Endonuclease/exonuclease/phosphatase"/>
    <property type="match status" value="1"/>
</dbReference>
<comment type="caution">
    <text evidence="2">The sequence shown here is derived from an EMBL/GenBank/DDBJ whole genome shotgun (WGS) entry which is preliminary data.</text>
</comment>
<dbReference type="RefSeq" id="WP_311349702.1">
    <property type="nucleotide sequence ID" value="NZ_JAVRHR010000001.1"/>
</dbReference>
<keyword evidence="2" id="KW-0540">Nuclease</keyword>
<keyword evidence="3" id="KW-1185">Reference proteome</keyword>
<dbReference type="Pfam" id="PF19580">
    <property type="entry name" value="Exo_endo_phos_3"/>
    <property type="match status" value="1"/>
</dbReference>
<evidence type="ECO:0000313" key="3">
    <source>
        <dbReference type="Proteomes" id="UP001255246"/>
    </source>
</evidence>
<keyword evidence="2" id="KW-0255">Endonuclease</keyword>
<dbReference type="InterPro" id="IPR005135">
    <property type="entry name" value="Endo/exonuclease/phosphatase"/>
</dbReference>
<dbReference type="InterPro" id="IPR036691">
    <property type="entry name" value="Endo/exonu/phosph_ase_sf"/>
</dbReference>
<name>A0ABU3A7J5_9FLAO</name>
<organism evidence="2 3">
    <name type="scientific">Croceitalea rosinachiae</name>
    <dbReference type="NCBI Taxonomy" id="3075596"/>
    <lineage>
        <taxon>Bacteria</taxon>
        <taxon>Pseudomonadati</taxon>
        <taxon>Bacteroidota</taxon>
        <taxon>Flavobacteriia</taxon>
        <taxon>Flavobacteriales</taxon>
        <taxon>Flavobacteriaceae</taxon>
        <taxon>Croceitalea</taxon>
    </lineage>
</organism>
<reference evidence="2 3" key="1">
    <citation type="submission" date="2023-09" db="EMBL/GenBank/DDBJ databases">
        <authorList>
            <person name="Rey-Velasco X."/>
        </authorList>
    </citation>
    <scope>NUCLEOTIDE SEQUENCE [LARGE SCALE GENOMIC DNA]</scope>
    <source>
        <strain evidence="2 3">F388</strain>
    </source>
</reference>
<protein>
    <submittedName>
        <fullName evidence="2">Endonuclease</fullName>
    </submittedName>
</protein>
<dbReference type="SUPFAM" id="SSF56219">
    <property type="entry name" value="DNase I-like"/>
    <property type="match status" value="1"/>
</dbReference>